<keyword evidence="3" id="KW-1185">Reference proteome</keyword>
<evidence type="ECO:0000313" key="3">
    <source>
        <dbReference type="Proteomes" id="UP000485058"/>
    </source>
</evidence>
<sequence>MEREREKREYVPATLQNYLLQAAWCVAHQTLVLTGAMVQQAYYEGNSELCCEQPGILCSPNSTQANTDSTIAATIEKAQYTDPTVHAISACSLLACYTARRDPGSQSCQGTSSTATSNSQLDTEAAGHGNP</sequence>
<accession>A0A699YIW0</accession>
<reference evidence="2 3" key="1">
    <citation type="submission" date="2020-02" db="EMBL/GenBank/DDBJ databases">
        <title>Draft genome sequence of Haematococcus lacustris strain NIES-144.</title>
        <authorList>
            <person name="Morimoto D."/>
            <person name="Nakagawa S."/>
            <person name="Yoshida T."/>
            <person name="Sawayama S."/>
        </authorList>
    </citation>
    <scope>NUCLEOTIDE SEQUENCE [LARGE SCALE GENOMIC DNA]</scope>
    <source>
        <strain evidence="2 3">NIES-144</strain>
    </source>
</reference>
<organism evidence="2 3">
    <name type="scientific">Haematococcus lacustris</name>
    <name type="common">Green alga</name>
    <name type="synonym">Haematococcus pluvialis</name>
    <dbReference type="NCBI Taxonomy" id="44745"/>
    <lineage>
        <taxon>Eukaryota</taxon>
        <taxon>Viridiplantae</taxon>
        <taxon>Chlorophyta</taxon>
        <taxon>core chlorophytes</taxon>
        <taxon>Chlorophyceae</taxon>
        <taxon>CS clade</taxon>
        <taxon>Chlamydomonadales</taxon>
        <taxon>Haematococcaceae</taxon>
        <taxon>Haematococcus</taxon>
    </lineage>
</organism>
<dbReference type="AlphaFoldDB" id="A0A699YIW0"/>
<evidence type="ECO:0000313" key="2">
    <source>
        <dbReference type="EMBL" id="GFH06804.1"/>
    </source>
</evidence>
<feature type="compositionally biased region" description="Polar residues" evidence="1">
    <location>
        <begin position="104"/>
        <end position="122"/>
    </location>
</feature>
<name>A0A699YIW0_HAELA</name>
<comment type="caution">
    <text evidence="2">The sequence shown here is derived from an EMBL/GenBank/DDBJ whole genome shotgun (WGS) entry which is preliminary data.</text>
</comment>
<evidence type="ECO:0000256" key="1">
    <source>
        <dbReference type="SAM" id="MobiDB-lite"/>
    </source>
</evidence>
<gene>
    <name evidence="2" type="ORF">HaLaN_01502</name>
</gene>
<dbReference type="EMBL" id="BLLF01000057">
    <property type="protein sequence ID" value="GFH06804.1"/>
    <property type="molecule type" value="Genomic_DNA"/>
</dbReference>
<protein>
    <submittedName>
        <fullName evidence="2">Uncharacterized protein</fullName>
    </submittedName>
</protein>
<proteinExistence type="predicted"/>
<dbReference type="Proteomes" id="UP000485058">
    <property type="component" value="Unassembled WGS sequence"/>
</dbReference>
<feature type="region of interest" description="Disordered" evidence="1">
    <location>
        <begin position="101"/>
        <end position="131"/>
    </location>
</feature>